<reference evidence="2 3" key="1">
    <citation type="submission" date="2019-09" db="EMBL/GenBank/DDBJ databases">
        <title>Genome sequence and assembly of Adhaeribacter sp.</title>
        <authorList>
            <person name="Chhetri G."/>
        </authorList>
    </citation>
    <scope>NUCLEOTIDE SEQUENCE [LARGE SCALE GENOMIC DNA]</scope>
    <source>
        <strain evidence="2 3">DK36</strain>
    </source>
</reference>
<name>A0A5M6D7C9_9BACT</name>
<dbReference type="RefSeq" id="WP_150089779.1">
    <property type="nucleotide sequence ID" value="NZ_VWSF01000013.1"/>
</dbReference>
<feature type="signal peptide" evidence="1">
    <location>
        <begin position="1"/>
        <end position="22"/>
    </location>
</feature>
<feature type="chain" id="PRO_5024465509" description="Outer membrane protein beta-barrel domain-containing protein" evidence="1">
    <location>
        <begin position="23"/>
        <end position="202"/>
    </location>
</feature>
<evidence type="ECO:0000313" key="2">
    <source>
        <dbReference type="EMBL" id="KAA5543448.1"/>
    </source>
</evidence>
<protein>
    <recommendedName>
        <fullName evidence="4">Outer membrane protein beta-barrel domain-containing protein</fullName>
    </recommendedName>
</protein>
<evidence type="ECO:0008006" key="4">
    <source>
        <dbReference type="Google" id="ProtNLM"/>
    </source>
</evidence>
<sequence>MKTLAKILLLGVLLLIAAATKAQDSHTANSNRPWYLPDHAVVQFAGNIGLFSAGPGYSYAHDKVQTDILYGITPGFETKTSIHILTAKTAYHPVQVMLKNGYMLEPLRLGLGISYSAGHQFYTKWPSRYPDGYYWWTTSFRLTPFVGASLSRKVGDGNAAIKRVQLYSELGTHDLALISFFNNKHLPVHRILNIAVGTKLVF</sequence>
<keyword evidence="1" id="KW-0732">Signal</keyword>
<gene>
    <name evidence="2" type="ORF">F0145_16135</name>
</gene>
<dbReference type="AlphaFoldDB" id="A0A5M6D7C9"/>
<comment type="caution">
    <text evidence="2">The sequence shown here is derived from an EMBL/GenBank/DDBJ whole genome shotgun (WGS) entry which is preliminary data.</text>
</comment>
<accession>A0A5M6D7C9</accession>
<organism evidence="2 3">
    <name type="scientific">Adhaeribacter rhizoryzae</name>
    <dbReference type="NCBI Taxonomy" id="2607907"/>
    <lineage>
        <taxon>Bacteria</taxon>
        <taxon>Pseudomonadati</taxon>
        <taxon>Bacteroidota</taxon>
        <taxon>Cytophagia</taxon>
        <taxon>Cytophagales</taxon>
        <taxon>Hymenobacteraceae</taxon>
        <taxon>Adhaeribacter</taxon>
    </lineage>
</organism>
<evidence type="ECO:0000256" key="1">
    <source>
        <dbReference type="SAM" id="SignalP"/>
    </source>
</evidence>
<dbReference type="Proteomes" id="UP000323426">
    <property type="component" value="Unassembled WGS sequence"/>
</dbReference>
<dbReference type="EMBL" id="VWSF01000013">
    <property type="protein sequence ID" value="KAA5543448.1"/>
    <property type="molecule type" value="Genomic_DNA"/>
</dbReference>
<evidence type="ECO:0000313" key="3">
    <source>
        <dbReference type="Proteomes" id="UP000323426"/>
    </source>
</evidence>
<proteinExistence type="predicted"/>
<keyword evidence="3" id="KW-1185">Reference proteome</keyword>